<reference evidence="4 5" key="1">
    <citation type="submission" date="2020-08" db="EMBL/GenBank/DDBJ databases">
        <title>Sequencing the genomes of 1000 actinobacteria strains.</title>
        <authorList>
            <person name="Klenk H.-P."/>
        </authorList>
    </citation>
    <scope>NUCLEOTIDE SEQUENCE [LARGE SCALE GENOMIC DNA]</scope>
    <source>
        <strain evidence="4 5">DSM 17294</strain>
    </source>
</reference>
<feature type="transmembrane region" description="Helical" evidence="2">
    <location>
        <begin position="151"/>
        <end position="168"/>
    </location>
</feature>
<comment type="caution">
    <text evidence="4">The sequence shown here is derived from an EMBL/GenBank/DDBJ whole genome shotgun (WGS) entry which is preliminary data.</text>
</comment>
<dbReference type="InterPro" id="IPR012551">
    <property type="entry name" value="DUF1707_SHOCT-like"/>
</dbReference>
<dbReference type="EMBL" id="JACHNF010000001">
    <property type="protein sequence ID" value="MBB5980315.1"/>
    <property type="molecule type" value="Genomic_DNA"/>
</dbReference>
<proteinExistence type="predicted"/>
<keyword evidence="5" id="KW-1185">Reference proteome</keyword>
<feature type="domain" description="DUF1707" evidence="3">
    <location>
        <begin position="10"/>
        <end position="62"/>
    </location>
</feature>
<evidence type="ECO:0000256" key="1">
    <source>
        <dbReference type="SAM" id="MobiDB-lite"/>
    </source>
</evidence>
<feature type="compositionally biased region" description="Basic and acidic residues" evidence="1">
    <location>
        <begin position="13"/>
        <end position="26"/>
    </location>
</feature>
<evidence type="ECO:0000313" key="5">
    <source>
        <dbReference type="Proteomes" id="UP000558997"/>
    </source>
</evidence>
<feature type="region of interest" description="Disordered" evidence="1">
    <location>
        <begin position="68"/>
        <end position="119"/>
    </location>
</feature>
<keyword evidence="2" id="KW-0812">Transmembrane</keyword>
<organism evidence="4 5">
    <name type="scientific">Kribbella solani</name>
    <dbReference type="NCBI Taxonomy" id="236067"/>
    <lineage>
        <taxon>Bacteria</taxon>
        <taxon>Bacillati</taxon>
        <taxon>Actinomycetota</taxon>
        <taxon>Actinomycetes</taxon>
        <taxon>Propionibacteriales</taxon>
        <taxon>Kribbellaceae</taxon>
        <taxon>Kribbella</taxon>
    </lineage>
</organism>
<feature type="compositionally biased region" description="Low complexity" evidence="1">
    <location>
        <begin position="68"/>
        <end position="78"/>
    </location>
</feature>
<keyword evidence="2" id="KW-0472">Membrane</keyword>
<dbReference type="PANTHER" id="PTHR40763">
    <property type="entry name" value="MEMBRANE PROTEIN-RELATED"/>
    <property type="match status" value="1"/>
</dbReference>
<name>A0A841DTV5_9ACTN</name>
<keyword evidence="2" id="KW-1133">Transmembrane helix</keyword>
<feature type="transmembrane region" description="Helical" evidence="2">
    <location>
        <begin position="127"/>
        <end position="145"/>
    </location>
</feature>
<gene>
    <name evidence="4" type="ORF">HDA44_003656</name>
</gene>
<evidence type="ECO:0000313" key="4">
    <source>
        <dbReference type="EMBL" id="MBB5980315.1"/>
    </source>
</evidence>
<dbReference type="Proteomes" id="UP000558997">
    <property type="component" value="Unassembled WGS sequence"/>
</dbReference>
<evidence type="ECO:0000256" key="2">
    <source>
        <dbReference type="SAM" id="Phobius"/>
    </source>
</evidence>
<dbReference type="RefSeq" id="WP_184835954.1">
    <property type="nucleotide sequence ID" value="NZ_BAAAVN010000007.1"/>
</dbReference>
<accession>A0A841DTV5</accession>
<feature type="region of interest" description="Disordered" evidence="1">
    <location>
        <begin position="1"/>
        <end position="41"/>
    </location>
</feature>
<dbReference type="Pfam" id="PF08044">
    <property type="entry name" value="DUF1707"/>
    <property type="match status" value="1"/>
</dbReference>
<dbReference type="PANTHER" id="PTHR40763:SF5">
    <property type="entry name" value="MEMBRANE PROTEIN"/>
    <property type="match status" value="1"/>
</dbReference>
<sequence length="177" mass="18383">MTEERPGGSIRIGDTEREDAVKRLGEHYQAGRLSADEHSERVEQALRARTAEDLNNLFVDLPGAHQAPAAGEGAAADAGGEGWAGPWGWRKPPWTAPENAAGATGPSGGPGGPGGPPWGRRGFFGRVPLPVLIALGVLGVLVSVGCVVGGGHPPVLPIVLIVAAVFVARKRRMERRA</sequence>
<dbReference type="AlphaFoldDB" id="A0A841DTV5"/>
<protein>
    <recommendedName>
        <fullName evidence="3">DUF1707 domain-containing protein</fullName>
    </recommendedName>
</protein>
<evidence type="ECO:0000259" key="3">
    <source>
        <dbReference type="Pfam" id="PF08044"/>
    </source>
</evidence>